<feature type="compositionally biased region" description="Low complexity" evidence="1">
    <location>
        <begin position="153"/>
        <end position="186"/>
    </location>
</feature>
<organism evidence="2 3">
    <name type="scientific">Tetradesmus obliquus</name>
    <name type="common">Green alga</name>
    <name type="synonym">Acutodesmus obliquus</name>
    <dbReference type="NCBI Taxonomy" id="3088"/>
    <lineage>
        <taxon>Eukaryota</taxon>
        <taxon>Viridiplantae</taxon>
        <taxon>Chlorophyta</taxon>
        <taxon>core chlorophytes</taxon>
        <taxon>Chlorophyceae</taxon>
        <taxon>CS clade</taxon>
        <taxon>Sphaeropleales</taxon>
        <taxon>Scenedesmaceae</taxon>
        <taxon>Tetradesmus</taxon>
    </lineage>
</organism>
<reference evidence="2 3" key="1">
    <citation type="submission" date="2023-05" db="EMBL/GenBank/DDBJ databases">
        <title>A 100% complete, gapless, phased diploid assembly of the Scenedesmus obliquus UTEX 3031 genome.</title>
        <authorList>
            <person name="Biondi T.C."/>
            <person name="Hanschen E.R."/>
            <person name="Kwon T."/>
            <person name="Eng W."/>
            <person name="Kruse C.P.S."/>
            <person name="Koehler S.I."/>
            <person name="Kunde Y."/>
            <person name="Gleasner C.D."/>
            <person name="You Mak K.T."/>
            <person name="Polle J."/>
            <person name="Hovde B.T."/>
            <person name="Starkenburg S.R."/>
        </authorList>
    </citation>
    <scope>NUCLEOTIDE SEQUENCE [LARGE SCALE GENOMIC DNA]</scope>
    <source>
        <strain evidence="2 3">DOE0152z</strain>
    </source>
</reference>
<proteinExistence type="predicted"/>
<evidence type="ECO:0000256" key="1">
    <source>
        <dbReference type="SAM" id="MobiDB-lite"/>
    </source>
</evidence>
<gene>
    <name evidence="2" type="ORF">OEZ85_006992</name>
</gene>
<feature type="region of interest" description="Disordered" evidence="1">
    <location>
        <begin position="153"/>
        <end position="222"/>
    </location>
</feature>
<accession>A0ABY8TYR5</accession>
<dbReference type="Gene3D" id="1.10.60.30">
    <property type="entry name" value="PSPTO4464-like domains"/>
    <property type="match status" value="1"/>
</dbReference>
<dbReference type="InterPro" id="IPR006839">
    <property type="entry name" value="DarP"/>
</dbReference>
<sequence length="236" mass="26176">MQGRRNRSIEKRQEQELRVLVRGLCGFSGKQLQAVSHMLSSDHIKQIKIAMDIPPTNQGRRRQEGLVAKLLRAELDEAALDKLIAAVGAAQRNNLPFTDTDVEQQLQLWMEGLLDGDQEVVDEVYGLLQAKGQDWQQLRILVRQLQQAQQQQQQQQQQISSSSSSSAGDSSSDEAAAGEVQQVAVQDPEVQQLMQELAGKQQSRAARGPGKSPSAVARRSIRNMLKPLAVELHKAE</sequence>
<keyword evidence="3" id="KW-1185">Reference proteome</keyword>
<dbReference type="Proteomes" id="UP001244341">
    <property type="component" value="Chromosome 4b"/>
</dbReference>
<evidence type="ECO:0000313" key="2">
    <source>
        <dbReference type="EMBL" id="WIA13412.1"/>
    </source>
</evidence>
<dbReference type="EMBL" id="CP126211">
    <property type="protein sequence ID" value="WIA13412.1"/>
    <property type="molecule type" value="Genomic_DNA"/>
</dbReference>
<name>A0ABY8TYR5_TETOB</name>
<dbReference type="Pfam" id="PF04751">
    <property type="entry name" value="DarP"/>
    <property type="match status" value="1"/>
</dbReference>
<protein>
    <submittedName>
        <fullName evidence="2">Uncharacterized protein</fullName>
    </submittedName>
</protein>
<evidence type="ECO:0000313" key="3">
    <source>
        <dbReference type="Proteomes" id="UP001244341"/>
    </source>
</evidence>
<dbReference type="SUPFAM" id="SSF158710">
    <property type="entry name" value="PSPTO4464-like"/>
    <property type="match status" value="1"/>
</dbReference>
<dbReference type="InterPro" id="IPR023153">
    <property type="entry name" value="DarP_sf"/>
</dbReference>